<dbReference type="Proteomes" id="UP000035579">
    <property type="component" value="Chromosome"/>
</dbReference>
<gene>
    <name evidence="1" type="ORF">AA314_02953</name>
</gene>
<dbReference type="AlphaFoldDB" id="A0AAC8Q5Q6"/>
<sequence length="51" mass="5608">MSCERTARKIGLRGRTSPLHQRCAEGPHDVWASGAMRSWLMPTPPAMGDCP</sequence>
<organism evidence="1 2">
    <name type="scientific">Archangium gephyra</name>
    <dbReference type="NCBI Taxonomy" id="48"/>
    <lineage>
        <taxon>Bacteria</taxon>
        <taxon>Pseudomonadati</taxon>
        <taxon>Myxococcota</taxon>
        <taxon>Myxococcia</taxon>
        <taxon>Myxococcales</taxon>
        <taxon>Cystobacterineae</taxon>
        <taxon>Archangiaceae</taxon>
        <taxon>Archangium</taxon>
    </lineage>
</organism>
<reference evidence="1 2" key="1">
    <citation type="submission" date="2015-05" db="EMBL/GenBank/DDBJ databases">
        <title>Genome assembly of Archangium gephyra DSM 2261.</title>
        <authorList>
            <person name="Sharma G."/>
            <person name="Subramanian S."/>
        </authorList>
    </citation>
    <scope>NUCLEOTIDE SEQUENCE [LARGE SCALE GENOMIC DNA]</scope>
    <source>
        <strain evidence="1 2">DSM 2261</strain>
    </source>
</reference>
<name>A0AAC8Q5Q6_9BACT</name>
<proteinExistence type="predicted"/>
<dbReference type="KEGG" id="age:AA314_02953"/>
<evidence type="ECO:0000313" key="2">
    <source>
        <dbReference type="Proteomes" id="UP000035579"/>
    </source>
</evidence>
<accession>A0AAC8Q5Q6</accession>
<protein>
    <submittedName>
        <fullName evidence="1">Uncharacterized protein</fullName>
    </submittedName>
</protein>
<dbReference type="EMBL" id="CP011509">
    <property type="protein sequence ID" value="AKJ01327.1"/>
    <property type="molecule type" value="Genomic_DNA"/>
</dbReference>
<evidence type="ECO:0000313" key="1">
    <source>
        <dbReference type="EMBL" id="AKJ01327.1"/>
    </source>
</evidence>